<sequence length="84" mass="9966">GPRPERPEFVEQLEKEHSYYRERHRVKPGLTGWAQVCYQYGDSLEDAYEKLEYDLYYVKNYSIFLDLLIIIQTIRVVLAGQGAH</sequence>
<accession>X1A554</accession>
<evidence type="ECO:0000259" key="1">
    <source>
        <dbReference type="Pfam" id="PF02397"/>
    </source>
</evidence>
<comment type="caution">
    <text evidence="2">The sequence shown here is derived from an EMBL/GenBank/DDBJ whole genome shotgun (WGS) entry which is preliminary data.</text>
</comment>
<gene>
    <name evidence="2" type="ORF">S01H4_20546</name>
</gene>
<proteinExistence type="predicted"/>
<dbReference type="EMBL" id="BART01009245">
    <property type="protein sequence ID" value="GAG65307.1"/>
    <property type="molecule type" value="Genomic_DNA"/>
</dbReference>
<dbReference type="PANTHER" id="PTHR30576:SF0">
    <property type="entry name" value="UNDECAPRENYL-PHOSPHATE N-ACETYLGALACTOSAMINYL 1-PHOSPHATE TRANSFERASE-RELATED"/>
    <property type="match status" value="1"/>
</dbReference>
<dbReference type="Pfam" id="PF02397">
    <property type="entry name" value="Bac_transf"/>
    <property type="match status" value="1"/>
</dbReference>
<dbReference type="InterPro" id="IPR003362">
    <property type="entry name" value="Bact_transf"/>
</dbReference>
<evidence type="ECO:0000313" key="2">
    <source>
        <dbReference type="EMBL" id="GAG65307.1"/>
    </source>
</evidence>
<dbReference type="GO" id="GO:0016780">
    <property type="term" value="F:phosphotransferase activity, for other substituted phosphate groups"/>
    <property type="evidence" value="ECO:0007669"/>
    <property type="project" value="TreeGrafter"/>
</dbReference>
<dbReference type="PANTHER" id="PTHR30576">
    <property type="entry name" value="COLANIC BIOSYNTHESIS UDP-GLUCOSE LIPID CARRIER TRANSFERASE"/>
    <property type="match status" value="1"/>
</dbReference>
<reference evidence="2" key="1">
    <citation type="journal article" date="2014" name="Front. Microbiol.">
        <title>High frequency of phylogenetically diverse reductive dehalogenase-homologous genes in deep subseafloor sedimentary metagenomes.</title>
        <authorList>
            <person name="Kawai M."/>
            <person name="Futagami T."/>
            <person name="Toyoda A."/>
            <person name="Takaki Y."/>
            <person name="Nishi S."/>
            <person name="Hori S."/>
            <person name="Arai W."/>
            <person name="Tsubouchi T."/>
            <person name="Morono Y."/>
            <person name="Uchiyama I."/>
            <person name="Ito T."/>
            <person name="Fujiyama A."/>
            <person name="Inagaki F."/>
            <person name="Takami H."/>
        </authorList>
    </citation>
    <scope>NUCLEOTIDE SEQUENCE</scope>
    <source>
        <strain evidence="2">Expedition CK06-06</strain>
    </source>
</reference>
<name>X1A554_9ZZZZ</name>
<organism evidence="2">
    <name type="scientific">marine sediment metagenome</name>
    <dbReference type="NCBI Taxonomy" id="412755"/>
    <lineage>
        <taxon>unclassified sequences</taxon>
        <taxon>metagenomes</taxon>
        <taxon>ecological metagenomes</taxon>
    </lineage>
</organism>
<dbReference type="AlphaFoldDB" id="X1A554"/>
<protein>
    <recommendedName>
        <fullName evidence="1">Bacterial sugar transferase domain-containing protein</fullName>
    </recommendedName>
</protein>
<feature type="non-terminal residue" evidence="2">
    <location>
        <position position="1"/>
    </location>
</feature>
<feature type="domain" description="Bacterial sugar transferase" evidence="1">
    <location>
        <begin position="1"/>
        <end position="78"/>
    </location>
</feature>